<keyword evidence="8" id="KW-0539">Nucleus</keyword>
<evidence type="ECO:0000256" key="1">
    <source>
        <dbReference type="ARBA" id="ARBA00004123"/>
    </source>
</evidence>
<feature type="region of interest" description="Disordered" evidence="11">
    <location>
        <begin position="183"/>
        <end position="202"/>
    </location>
</feature>
<keyword evidence="6" id="KW-0694">RNA-binding</keyword>
<evidence type="ECO:0000256" key="6">
    <source>
        <dbReference type="ARBA" id="ARBA00022884"/>
    </source>
</evidence>
<reference evidence="14" key="1">
    <citation type="submission" date="2021-01" db="EMBL/GenBank/DDBJ databases">
        <authorList>
            <person name="Corre E."/>
            <person name="Pelletier E."/>
            <person name="Niang G."/>
            <person name="Scheremetjew M."/>
            <person name="Finn R."/>
            <person name="Kale V."/>
            <person name="Holt S."/>
            <person name="Cochrane G."/>
            <person name="Meng A."/>
            <person name="Brown T."/>
            <person name="Cohen L."/>
        </authorList>
    </citation>
    <scope>NUCLEOTIDE SEQUENCE</scope>
    <source>
        <strain evidence="14">SAG 36.94</strain>
    </source>
</reference>
<dbReference type="GO" id="GO:0071004">
    <property type="term" value="C:U2-type prespliceosome"/>
    <property type="evidence" value="ECO:0007669"/>
    <property type="project" value="TreeGrafter"/>
</dbReference>
<name>A0A6T6C345_9RHOD</name>
<dbReference type="GO" id="GO:0005737">
    <property type="term" value="C:cytoplasm"/>
    <property type="evidence" value="ECO:0007669"/>
    <property type="project" value="UniProtKB-SubCell"/>
</dbReference>
<dbReference type="Pfam" id="PF01423">
    <property type="entry name" value="LSM"/>
    <property type="match status" value="1"/>
</dbReference>
<dbReference type="EMBL" id="HBGH01010254">
    <property type="protein sequence ID" value="CAD9233560.1"/>
    <property type="molecule type" value="Transcribed_RNA"/>
</dbReference>
<evidence type="ECO:0000256" key="7">
    <source>
        <dbReference type="ARBA" id="ARBA00023187"/>
    </source>
</evidence>
<evidence type="ECO:0000256" key="3">
    <source>
        <dbReference type="ARBA" id="ARBA00009123"/>
    </source>
</evidence>
<keyword evidence="5" id="KW-0507">mRNA processing</keyword>
<comment type="subcellular location">
    <subcellularLocation>
        <location evidence="2">Cytoplasm</location>
    </subcellularLocation>
    <subcellularLocation>
        <location evidence="1">Nucleus</location>
    </subcellularLocation>
</comment>
<dbReference type="InterPro" id="IPR010920">
    <property type="entry name" value="LSM_dom_sf"/>
</dbReference>
<dbReference type="Gene3D" id="2.30.30.100">
    <property type="match status" value="1"/>
</dbReference>
<dbReference type="GO" id="GO:0005686">
    <property type="term" value="C:U2 snRNP"/>
    <property type="evidence" value="ECO:0007669"/>
    <property type="project" value="TreeGrafter"/>
</dbReference>
<evidence type="ECO:0000256" key="10">
    <source>
        <dbReference type="ARBA" id="ARBA00041355"/>
    </source>
</evidence>
<keyword evidence="4" id="KW-0963">Cytoplasm</keyword>
<evidence type="ECO:0000256" key="8">
    <source>
        <dbReference type="ARBA" id="ARBA00023242"/>
    </source>
</evidence>
<gene>
    <name evidence="13" type="ORF">CCAE0312_LOCUS5645</name>
    <name evidence="14" type="ORF">CCAE0312_LOCUS5646</name>
</gene>
<dbReference type="InterPro" id="IPR047575">
    <property type="entry name" value="Sm"/>
</dbReference>
<evidence type="ECO:0000256" key="5">
    <source>
        <dbReference type="ARBA" id="ARBA00022664"/>
    </source>
</evidence>
<dbReference type="PROSITE" id="PS52002">
    <property type="entry name" value="SM"/>
    <property type="match status" value="1"/>
</dbReference>
<evidence type="ECO:0000256" key="4">
    <source>
        <dbReference type="ARBA" id="ARBA00022490"/>
    </source>
</evidence>
<proteinExistence type="inferred from homology"/>
<feature type="domain" description="Sm" evidence="12">
    <location>
        <begin position="4"/>
        <end position="92"/>
    </location>
</feature>
<dbReference type="PANTHER" id="PTHR10701">
    <property type="entry name" value="SMALL NUCLEAR RIBONUCLEOPROTEIN-ASSOCIATED PROTEIN B AND N"/>
    <property type="match status" value="1"/>
</dbReference>
<feature type="compositionally biased region" description="Gly residues" evidence="11">
    <location>
        <begin position="190"/>
        <end position="202"/>
    </location>
</feature>
<comment type="similarity">
    <text evidence="3">Belongs to the snRNP SmB/SmN family.</text>
</comment>
<dbReference type="GO" id="GO:0005682">
    <property type="term" value="C:U5 snRNP"/>
    <property type="evidence" value="ECO:0007669"/>
    <property type="project" value="TreeGrafter"/>
</dbReference>
<protein>
    <recommendedName>
        <fullName evidence="10">Sm protein B</fullName>
    </recommendedName>
</protein>
<dbReference type="EMBL" id="HBGH01010253">
    <property type="protein sequence ID" value="CAD9233559.1"/>
    <property type="molecule type" value="Transcribed_RNA"/>
</dbReference>
<dbReference type="GO" id="GO:0071013">
    <property type="term" value="C:catalytic step 2 spliceosome"/>
    <property type="evidence" value="ECO:0007669"/>
    <property type="project" value="TreeGrafter"/>
</dbReference>
<dbReference type="GO" id="GO:0005685">
    <property type="term" value="C:U1 snRNP"/>
    <property type="evidence" value="ECO:0007669"/>
    <property type="project" value="TreeGrafter"/>
</dbReference>
<dbReference type="GO" id="GO:0003723">
    <property type="term" value="F:RNA binding"/>
    <property type="evidence" value="ECO:0007669"/>
    <property type="project" value="UniProtKB-KW"/>
</dbReference>
<keyword evidence="7" id="KW-0508">mRNA splicing</keyword>
<dbReference type="SMART" id="SM00651">
    <property type="entry name" value="Sm"/>
    <property type="match status" value="1"/>
</dbReference>
<evidence type="ECO:0000259" key="12">
    <source>
        <dbReference type="PROSITE" id="PS52002"/>
    </source>
</evidence>
<dbReference type="GO" id="GO:0046540">
    <property type="term" value="C:U4/U6 x U5 tri-snRNP complex"/>
    <property type="evidence" value="ECO:0007669"/>
    <property type="project" value="TreeGrafter"/>
</dbReference>
<dbReference type="SUPFAM" id="SSF50182">
    <property type="entry name" value="Sm-like ribonucleoproteins"/>
    <property type="match status" value="1"/>
</dbReference>
<evidence type="ECO:0000256" key="11">
    <source>
        <dbReference type="SAM" id="MobiDB-lite"/>
    </source>
</evidence>
<accession>A0A6T6C345</accession>
<dbReference type="GO" id="GO:0005687">
    <property type="term" value="C:U4 snRNP"/>
    <property type="evidence" value="ECO:0007669"/>
    <property type="project" value="TreeGrafter"/>
</dbReference>
<evidence type="ECO:0000313" key="14">
    <source>
        <dbReference type="EMBL" id="CAD9233560.1"/>
    </source>
</evidence>
<sequence>MSVSKNSRMLQFVNCRMRVTLDDGRTLVGRFMAFDTHMNLVLAETEEFRKVKSKAKVAGAGTALSSGEEKRALGFVLLRGECVVSLTVVSPPPLKKPGSSGPLGGRGMIPPGALAPGRGVPTSAMVPVGSAPLGLSSAPVRGIGGPAPFTPGMMVPPPGYGSTAGLGMPTAPGGIPGSYGRGGVFPPPGYGRGVPPGGGRGI</sequence>
<dbReference type="GO" id="GO:0070990">
    <property type="term" value="F:snRNP binding"/>
    <property type="evidence" value="ECO:0007669"/>
    <property type="project" value="TreeGrafter"/>
</dbReference>
<dbReference type="PANTHER" id="PTHR10701:SF0">
    <property type="entry name" value="SMALL NUCLEAR RIBONUCLEOPROTEIN-ASSOCIATED PROTEIN B"/>
    <property type="match status" value="1"/>
</dbReference>
<evidence type="ECO:0000256" key="9">
    <source>
        <dbReference type="ARBA" id="ARBA00023274"/>
    </source>
</evidence>
<keyword evidence="9" id="KW-0687">Ribonucleoprotein</keyword>
<dbReference type="InterPro" id="IPR050914">
    <property type="entry name" value="snRNP_SmB/NAA38-like"/>
</dbReference>
<dbReference type="InterPro" id="IPR001163">
    <property type="entry name" value="Sm_dom_euk/arc"/>
</dbReference>
<organism evidence="14">
    <name type="scientific">Compsopogon caeruleus</name>
    <dbReference type="NCBI Taxonomy" id="31354"/>
    <lineage>
        <taxon>Eukaryota</taxon>
        <taxon>Rhodophyta</taxon>
        <taxon>Compsopogonophyceae</taxon>
        <taxon>Compsopogonales</taxon>
        <taxon>Compsopogonaceae</taxon>
        <taxon>Compsopogon</taxon>
    </lineage>
</organism>
<dbReference type="CDD" id="cd01717">
    <property type="entry name" value="Sm_B"/>
    <property type="match status" value="1"/>
</dbReference>
<dbReference type="GO" id="GO:0000398">
    <property type="term" value="P:mRNA splicing, via spliceosome"/>
    <property type="evidence" value="ECO:0007669"/>
    <property type="project" value="TreeGrafter"/>
</dbReference>
<dbReference type="AlphaFoldDB" id="A0A6T6C345"/>
<evidence type="ECO:0000256" key="2">
    <source>
        <dbReference type="ARBA" id="ARBA00004496"/>
    </source>
</evidence>
<evidence type="ECO:0000313" key="13">
    <source>
        <dbReference type="EMBL" id="CAD9233559.1"/>
    </source>
</evidence>